<dbReference type="EMBL" id="BX897699">
    <property type="protein sequence ID" value="CAF28197.1"/>
    <property type="molecule type" value="Genomic_DNA"/>
</dbReference>
<sequence length="124" mass="14039">MRKNLIKAHILSQNKPEPLQGHHDGQEHRSPLSRQHPKKPCPQQALTPRRCPQNRSSSRILLQKPPHTSSALLLMRTKCSLSASFSQHSERLRENIQNTALPSKHIPKNTPRAFPPSNSFSPIP</sequence>
<accession>A0A0H3M458</accession>
<dbReference type="KEGG" id="bhe:BH14320"/>
<dbReference type="PaxDb" id="283166-BH14320"/>
<feature type="region of interest" description="Disordered" evidence="1">
    <location>
        <begin position="1"/>
        <end position="67"/>
    </location>
</feature>
<feature type="compositionally biased region" description="Polar residues" evidence="1">
    <location>
        <begin position="53"/>
        <end position="67"/>
    </location>
</feature>
<evidence type="ECO:0000256" key="1">
    <source>
        <dbReference type="SAM" id="MobiDB-lite"/>
    </source>
</evidence>
<keyword evidence="3" id="KW-1185">Reference proteome</keyword>
<reference evidence="2 3" key="1">
    <citation type="journal article" date="2004" name="Proc. Natl. Acad. Sci. U.S.A.">
        <title>The louse-borne human pathogen Bartonella quintana is a genomic derivative of the zoonotic agent Bartonella henselae.</title>
        <authorList>
            <person name="Alsmark U.C.M."/>
            <person name="Frank A.C."/>
            <person name="Karlberg E.O."/>
            <person name="Legault B.-A."/>
            <person name="Ardell D.H."/>
            <person name="Canbaeck B."/>
            <person name="Eriksson A.-S."/>
            <person name="Naeslund A.K."/>
            <person name="Handley S.A."/>
            <person name="Huvet M."/>
            <person name="La Scola B."/>
            <person name="Holmberg M."/>
            <person name="Andersson S.G.E."/>
        </authorList>
    </citation>
    <scope>NUCLEOTIDE SEQUENCE [LARGE SCALE GENOMIC DNA]</scope>
    <source>
        <strain evidence="3">ATCC 49882 / DSM 28221 / CCUG 30454 / Houston 1</strain>
    </source>
</reference>
<gene>
    <name evidence="2" type="ordered locus">BH14320</name>
</gene>
<evidence type="ECO:0000313" key="2">
    <source>
        <dbReference type="EMBL" id="CAF28197.1"/>
    </source>
</evidence>
<feature type="region of interest" description="Disordered" evidence="1">
    <location>
        <begin position="98"/>
        <end position="124"/>
    </location>
</feature>
<name>A0A0H3M458_BARHE</name>
<dbReference type="EnsemblBacteria" id="CAF28197">
    <property type="protein sequence ID" value="CAF28197"/>
    <property type="gene ID" value="BH14320"/>
</dbReference>
<organism evidence="2 3">
    <name type="scientific">Bartonella henselae (strain ATCC 49882 / DSM 28221 / CCUG 30454 / Houston 1)</name>
    <name type="common">Rochalimaea henselae</name>
    <dbReference type="NCBI Taxonomy" id="283166"/>
    <lineage>
        <taxon>Bacteria</taxon>
        <taxon>Pseudomonadati</taxon>
        <taxon>Pseudomonadota</taxon>
        <taxon>Alphaproteobacteria</taxon>
        <taxon>Hyphomicrobiales</taxon>
        <taxon>Bartonellaceae</taxon>
        <taxon>Bartonella</taxon>
    </lineage>
</organism>
<protein>
    <submittedName>
        <fullName evidence="2">Uncharacterized protein</fullName>
    </submittedName>
</protein>
<dbReference type="Proteomes" id="UP000000421">
    <property type="component" value="Chromosome"/>
</dbReference>
<dbReference type="AlphaFoldDB" id="A0A0H3M458"/>
<proteinExistence type="predicted"/>
<feature type="compositionally biased region" description="Basic and acidic residues" evidence="1">
    <location>
        <begin position="20"/>
        <end position="30"/>
    </location>
</feature>
<evidence type="ECO:0000313" key="3">
    <source>
        <dbReference type="Proteomes" id="UP000000421"/>
    </source>
</evidence>